<accession>A0A822ZMA3</accession>
<feature type="compositionally biased region" description="Basic and acidic residues" evidence="1">
    <location>
        <begin position="21"/>
        <end position="31"/>
    </location>
</feature>
<dbReference type="AlphaFoldDB" id="A0A822ZMA3"/>
<protein>
    <submittedName>
        <fullName evidence="2">Uncharacterized protein</fullName>
    </submittedName>
</protein>
<comment type="caution">
    <text evidence="2">The sequence shown here is derived from an EMBL/GenBank/DDBJ whole genome shotgun (WGS) entry which is preliminary data.</text>
</comment>
<evidence type="ECO:0000313" key="2">
    <source>
        <dbReference type="EMBL" id="DAD45883.1"/>
    </source>
</evidence>
<evidence type="ECO:0000256" key="1">
    <source>
        <dbReference type="SAM" id="MobiDB-lite"/>
    </source>
</evidence>
<dbReference type="Proteomes" id="UP000607653">
    <property type="component" value="Unassembled WGS sequence"/>
</dbReference>
<feature type="compositionally biased region" description="Basic residues" evidence="1">
    <location>
        <begin position="32"/>
        <end position="41"/>
    </location>
</feature>
<dbReference type="EMBL" id="DUZY01000007">
    <property type="protein sequence ID" value="DAD45883.1"/>
    <property type="molecule type" value="Genomic_DNA"/>
</dbReference>
<organism evidence="2 3">
    <name type="scientific">Nelumbo nucifera</name>
    <name type="common">Sacred lotus</name>
    <dbReference type="NCBI Taxonomy" id="4432"/>
    <lineage>
        <taxon>Eukaryota</taxon>
        <taxon>Viridiplantae</taxon>
        <taxon>Streptophyta</taxon>
        <taxon>Embryophyta</taxon>
        <taxon>Tracheophyta</taxon>
        <taxon>Spermatophyta</taxon>
        <taxon>Magnoliopsida</taxon>
        <taxon>Proteales</taxon>
        <taxon>Nelumbonaceae</taxon>
        <taxon>Nelumbo</taxon>
    </lineage>
</organism>
<proteinExistence type="predicted"/>
<keyword evidence="3" id="KW-1185">Reference proteome</keyword>
<sequence>MTKWRKRENGVKRGRRRRKGKKEEESREIREKRRGRRKVGCHRYSGTACWGLS</sequence>
<gene>
    <name evidence="2" type="ORF">HUJ06_004113</name>
</gene>
<feature type="region of interest" description="Disordered" evidence="1">
    <location>
        <begin position="1"/>
        <end position="53"/>
    </location>
</feature>
<reference evidence="2 3" key="1">
    <citation type="journal article" date="2020" name="Mol. Biol. Evol.">
        <title>Distinct Expression and Methylation Patterns for Genes with Different Fates following a Single Whole-Genome Duplication in Flowering Plants.</title>
        <authorList>
            <person name="Shi T."/>
            <person name="Rahmani R.S."/>
            <person name="Gugger P.F."/>
            <person name="Wang M."/>
            <person name="Li H."/>
            <person name="Zhang Y."/>
            <person name="Li Z."/>
            <person name="Wang Q."/>
            <person name="Van de Peer Y."/>
            <person name="Marchal K."/>
            <person name="Chen J."/>
        </authorList>
    </citation>
    <scope>NUCLEOTIDE SEQUENCE [LARGE SCALE GENOMIC DNA]</scope>
    <source>
        <tissue evidence="2">Leaf</tissue>
    </source>
</reference>
<name>A0A822ZMA3_NELNU</name>
<feature type="compositionally biased region" description="Basic residues" evidence="1">
    <location>
        <begin position="1"/>
        <end position="20"/>
    </location>
</feature>
<evidence type="ECO:0000313" key="3">
    <source>
        <dbReference type="Proteomes" id="UP000607653"/>
    </source>
</evidence>